<dbReference type="Pfam" id="PF03544">
    <property type="entry name" value="TonB_C"/>
    <property type="match status" value="1"/>
</dbReference>
<feature type="transmembrane region" description="Helical" evidence="1">
    <location>
        <begin position="34"/>
        <end position="51"/>
    </location>
</feature>
<feature type="transmembrane region" description="Helical" evidence="1">
    <location>
        <begin position="6"/>
        <end position="22"/>
    </location>
</feature>
<dbReference type="RefSeq" id="WP_226695030.1">
    <property type="nucleotide sequence ID" value="NZ_JAJAPX010000002.1"/>
</dbReference>
<organism evidence="4 5">
    <name type="scientific">Neotamlana sargassicola</name>
    <dbReference type="NCBI Taxonomy" id="2883125"/>
    <lineage>
        <taxon>Bacteria</taxon>
        <taxon>Pseudomonadati</taxon>
        <taxon>Bacteroidota</taxon>
        <taxon>Flavobacteriia</taxon>
        <taxon>Flavobacteriales</taxon>
        <taxon>Flavobacteriaceae</taxon>
        <taxon>Neotamlana</taxon>
    </lineage>
</organism>
<dbReference type="Proteomes" id="UP001139286">
    <property type="component" value="Unassembled WGS sequence"/>
</dbReference>
<keyword evidence="1" id="KW-0812">Transmembrane</keyword>
<dbReference type="PANTHER" id="PTHR34978">
    <property type="entry name" value="POSSIBLE SENSOR-TRANSDUCER PROTEIN BLAR"/>
    <property type="match status" value="1"/>
</dbReference>
<accession>A0A9X1I4D8</accession>
<dbReference type="AlphaFoldDB" id="A0A9X1I4D8"/>
<evidence type="ECO:0000259" key="3">
    <source>
        <dbReference type="Pfam" id="PF05569"/>
    </source>
</evidence>
<dbReference type="Gene3D" id="3.30.1150.10">
    <property type="match status" value="1"/>
</dbReference>
<dbReference type="EMBL" id="JAJAPX010000002">
    <property type="protein sequence ID" value="MCB4807572.1"/>
    <property type="molecule type" value="Genomic_DNA"/>
</dbReference>
<protein>
    <submittedName>
        <fullName evidence="4">M56 family metallopeptidase</fullName>
    </submittedName>
</protein>
<feature type="domain" description="TonB C-terminal" evidence="2">
    <location>
        <begin position="414"/>
        <end position="474"/>
    </location>
</feature>
<dbReference type="SUPFAM" id="SSF74653">
    <property type="entry name" value="TolA/TonB C-terminal domain"/>
    <property type="match status" value="1"/>
</dbReference>
<keyword evidence="1" id="KW-0472">Membrane</keyword>
<feature type="transmembrane region" description="Helical" evidence="1">
    <location>
        <begin position="100"/>
        <end position="124"/>
    </location>
</feature>
<reference evidence="4" key="1">
    <citation type="submission" date="2021-10" db="EMBL/GenBank/DDBJ databases">
        <title>Tamlana sargassums sp. nov., and Tamlana laminarinivorans sp. nov., two new bacteria isolated from the brown alga.</title>
        <authorList>
            <person name="Li J."/>
        </authorList>
    </citation>
    <scope>NUCLEOTIDE SEQUENCE</scope>
    <source>
        <strain evidence="4">62-3</strain>
    </source>
</reference>
<feature type="domain" description="Peptidase M56" evidence="3">
    <location>
        <begin position="157"/>
        <end position="260"/>
    </location>
</feature>
<dbReference type="Pfam" id="PF05569">
    <property type="entry name" value="Peptidase_M56"/>
    <property type="match status" value="1"/>
</dbReference>
<dbReference type="InterPro" id="IPR037682">
    <property type="entry name" value="TonB_C"/>
</dbReference>
<gene>
    <name evidence="4" type="ORF">LG651_04865</name>
</gene>
<evidence type="ECO:0000313" key="4">
    <source>
        <dbReference type="EMBL" id="MCB4807572.1"/>
    </source>
</evidence>
<evidence type="ECO:0000259" key="2">
    <source>
        <dbReference type="Pfam" id="PF03544"/>
    </source>
</evidence>
<dbReference type="PANTHER" id="PTHR34978:SF3">
    <property type="entry name" value="SLR0241 PROTEIN"/>
    <property type="match status" value="1"/>
</dbReference>
<comment type="caution">
    <text evidence="4">The sequence shown here is derived from an EMBL/GenBank/DDBJ whole genome shotgun (WGS) entry which is preliminary data.</text>
</comment>
<keyword evidence="1" id="KW-1133">Transmembrane helix</keyword>
<dbReference type="GO" id="GO:0055085">
    <property type="term" value="P:transmembrane transport"/>
    <property type="evidence" value="ECO:0007669"/>
    <property type="project" value="InterPro"/>
</dbReference>
<dbReference type="InterPro" id="IPR008756">
    <property type="entry name" value="Peptidase_M56"/>
</dbReference>
<keyword evidence="5" id="KW-1185">Reference proteome</keyword>
<proteinExistence type="predicted"/>
<evidence type="ECO:0000313" key="5">
    <source>
        <dbReference type="Proteomes" id="UP001139286"/>
    </source>
</evidence>
<sequence>MVYYLLQTITFQLCFLLVYDVFLKRETFFNWNRAYLLFTTLLSVFLPFIKIESFKKAVPEQFVVALPEVFLGQTNKTIQLDPVIIKGETTEVMSLFSWQYLFYLGMLVALILFVFKLYKVIILIKSNPQIKYGKLSLVRLFNSTNAFSFFNYVFLGEQLSQKEKASILRHEMVHVNQKHTLDLLFFELLRIVFWFNPLVYIYQNKLITLHEFIADSQAVKHQGKKDYYQNLLAQVFQTKRISFINPFYKQSLIKKRIVMLQKSKSNQVYLLKYVILIPVVLAMLFFTSCVTGQNENDASNSITNQIEVLKSLLEEKKGALTQAEKEELLRLIKDVDFSPLENSPWKVSAGVNKVSDSVMVPFSVVEHVPVFPGCESLNTNEEKRKCFSEKISNFVGENFNTDLGKELGLSGRQRINVIFKIDTEGNIGDIRSRAPHTDLEAEAIRVINKLPKMTPGKQKGKLVKVAYSLPIVFAVTDENTDKKG</sequence>
<evidence type="ECO:0000256" key="1">
    <source>
        <dbReference type="SAM" id="Phobius"/>
    </source>
</evidence>
<dbReference type="InterPro" id="IPR052173">
    <property type="entry name" value="Beta-lactam_resp_regulator"/>
</dbReference>
<feature type="transmembrane region" description="Helical" evidence="1">
    <location>
        <begin position="269"/>
        <end position="286"/>
    </location>
</feature>
<dbReference type="CDD" id="cd07341">
    <property type="entry name" value="M56_BlaR1_MecR1_like"/>
    <property type="match status" value="1"/>
</dbReference>
<name>A0A9X1I4D8_9FLAO</name>